<dbReference type="EMBL" id="KV460211">
    <property type="protein sequence ID" value="OBT99845.1"/>
    <property type="molecule type" value="Genomic_DNA"/>
</dbReference>
<dbReference type="SUPFAM" id="SSF57016">
    <property type="entry name" value="Plant lectins/antimicrobial peptides"/>
    <property type="match status" value="1"/>
</dbReference>
<sequence length="246" mass="25184">MVSLKALVLALGALSSGVVAQVDPAQCSSLKAIASAGFPDSSSLSAFCTSVLSYTVPPAVTTTKTTSAYVTITQYTTATQTATSVKTITATVTELTTVFGRRRRAIPEPALEARQSLGDLPIPLIQMLCDCLNVAHPTTPTKTATLVRTLTDVRTVTVTTRTTKVVTSTALTTVQRTTTIPRVTVTGGTPTQTPGVVSWDGLCGDEGDGATCLGSGFGNCCANFGACGSDSSHCGTGCQKAFGSCN</sequence>
<accession>A0A1B8GVH3</accession>
<feature type="signal peptide" evidence="3">
    <location>
        <begin position="1"/>
        <end position="20"/>
    </location>
</feature>
<evidence type="ECO:0000256" key="1">
    <source>
        <dbReference type="ARBA" id="ARBA00022669"/>
    </source>
</evidence>
<proteinExistence type="predicted"/>
<dbReference type="InterPro" id="IPR036861">
    <property type="entry name" value="Endochitinase-like_sf"/>
</dbReference>
<dbReference type="PROSITE" id="PS50941">
    <property type="entry name" value="CHIT_BIND_I_2"/>
    <property type="match status" value="1"/>
</dbReference>
<keyword evidence="6" id="KW-1185">Reference proteome</keyword>
<protein>
    <recommendedName>
        <fullName evidence="4">Chitin-binding type-1 domain-containing protein</fullName>
    </recommendedName>
</protein>
<keyword evidence="1 2" id="KW-0147">Chitin-binding</keyword>
<evidence type="ECO:0000256" key="2">
    <source>
        <dbReference type="PROSITE-ProRule" id="PRU00261"/>
    </source>
</evidence>
<dbReference type="RefSeq" id="XP_018133578.1">
    <property type="nucleotide sequence ID" value="XM_018271583.2"/>
</dbReference>
<keyword evidence="2" id="KW-1015">Disulfide bond</keyword>
<name>A0A1B8GVH3_9PEZI</name>
<dbReference type="InterPro" id="IPR001002">
    <property type="entry name" value="Chitin-bd_1"/>
</dbReference>
<dbReference type="GeneID" id="28835458"/>
<comment type="caution">
    <text evidence="2">Lacks conserved residue(s) required for the propagation of feature annotation.</text>
</comment>
<dbReference type="AlphaFoldDB" id="A0A1B8GVH3"/>
<gene>
    <name evidence="5" type="ORF">VE01_02072</name>
</gene>
<feature type="disulfide bond" evidence="2">
    <location>
        <begin position="220"/>
        <end position="234"/>
    </location>
</feature>
<dbReference type="STRING" id="342668.A0A1B8GVH3"/>
<evidence type="ECO:0000256" key="3">
    <source>
        <dbReference type="SAM" id="SignalP"/>
    </source>
</evidence>
<dbReference type="GO" id="GO:0008061">
    <property type="term" value="F:chitin binding"/>
    <property type="evidence" value="ECO:0007669"/>
    <property type="project" value="UniProtKB-UniRule"/>
</dbReference>
<evidence type="ECO:0000313" key="5">
    <source>
        <dbReference type="EMBL" id="OBT99845.1"/>
    </source>
</evidence>
<feature type="chain" id="PRO_5008609047" description="Chitin-binding type-1 domain-containing protein" evidence="3">
    <location>
        <begin position="21"/>
        <end position="246"/>
    </location>
</feature>
<feature type="domain" description="Chitin-binding type-1" evidence="4">
    <location>
        <begin position="200"/>
        <end position="246"/>
    </location>
</feature>
<dbReference type="OrthoDB" id="5985073at2759"/>
<keyword evidence="3" id="KW-0732">Signal</keyword>
<reference evidence="6" key="2">
    <citation type="journal article" date="2018" name="Nat. Commun.">
        <title>Extreme sensitivity to ultraviolet light in the fungal pathogen causing white-nose syndrome of bats.</title>
        <authorList>
            <person name="Palmer J.M."/>
            <person name="Drees K.P."/>
            <person name="Foster J.T."/>
            <person name="Lindner D.L."/>
        </authorList>
    </citation>
    <scope>NUCLEOTIDE SEQUENCE [LARGE SCALE GENOMIC DNA]</scope>
    <source>
        <strain evidence="6">UAMH 10579</strain>
    </source>
</reference>
<dbReference type="Proteomes" id="UP000091956">
    <property type="component" value="Unassembled WGS sequence"/>
</dbReference>
<organism evidence="5 6">
    <name type="scientific">Pseudogymnoascus verrucosus</name>
    <dbReference type="NCBI Taxonomy" id="342668"/>
    <lineage>
        <taxon>Eukaryota</taxon>
        <taxon>Fungi</taxon>
        <taxon>Dikarya</taxon>
        <taxon>Ascomycota</taxon>
        <taxon>Pezizomycotina</taxon>
        <taxon>Leotiomycetes</taxon>
        <taxon>Thelebolales</taxon>
        <taxon>Thelebolaceae</taxon>
        <taxon>Pseudogymnoascus</taxon>
    </lineage>
</organism>
<dbReference type="CDD" id="cd11618">
    <property type="entry name" value="ChtBD1_1"/>
    <property type="match status" value="1"/>
</dbReference>
<reference evidence="5 6" key="1">
    <citation type="submission" date="2016-03" db="EMBL/GenBank/DDBJ databases">
        <title>Comparative genomics of Pseudogymnoascus destructans, the fungus causing white-nose syndrome of bats.</title>
        <authorList>
            <person name="Palmer J.M."/>
            <person name="Drees K.P."/>
            <person name="Foster J.T."/>
            <person name="Lindner D.L."/>
        </authorList>
    </citation>
    <scope>NUCLEOTIDE SEQUENCE [LARGE SCALE GENOMIC DNA]</scope>
    <source>
        <strain evidence="5 6">UAMH 10579</strain>
    </source>
</reference>
<evidence type="ECO:0000259" key="4">
    <source>
        <dbReference type="PROSITE" id="PS50941"/>
    </source>
</evidence>
<dbReference type="Gene3D" id="3.30.60.10">
    <property type="entry name" value="Endochitinase-like"/>
    <property type="match status" value="1"/>
</dbReference>
<evidence type="ECO:0000313" key="6">
    <source>
        <dbReference type="Proteomes" id="UP000091956"/>
    </source>
</evidence>